<dbReference type="Proteomes" id="UP001159427">
    <property type="component" value="Unassembled WGS sequence"/>
</dbReference>
<evidence type="ECO:0000313" key="1">
    <source>
        <dbReference type="EMBL" id="CAH3176852.1"/>
    </source>
</evidence>
<comment type="caution">
    <text evidence="1">The sequence shown here is derived from an EMBL/GenBank/DDBJ whole genome shotgun (WGS) entry which is preliminary data.</text>
</comment>
<protein>
    <submittedName>
        <fullName evidence="1">Uncharacterized protein</fullName>
    </submittedName>
</protein>
<gene>
    <name evidence="1" type="ORF">PEVE_00010848</name>
</gene>
<organism evidence="1 2">
    <name type="scientific">Porites evermanni</name>
    <dbReference type="NCBI Taxonomy" id="104178"/>
    <lineage>
        <taxon>Eukaryota</taxon>
        <taxon>Metazoa</taxon>
        <taxon>Cnidaria</taxon>
        <taxon>Anthozoa</taxon>
        <taxon>Hexacorallia</taxon>
        <taxon>Scleractinia</taxon>
        <taxon>Fungiina</taxon>
        <taxon>Poritidae</taxon>
        <taxon>Porites</taxon>
    </lineage>
</organism>
<evidence type="ECO:0000313" key="2">
    <source>
        <dbReference type="Proteomes" id="UP001159427"/>
    </source>
</evidence>
<name>A0ABN8RF77_9CNID</name>
<dbReference type="EMBL" id="CALNXI010001778">
    <property type="protein sequence ID" value="CAH3176852.1"/>
    <property type="molecule type" value="Genomic_DNA"/>
</dbReference>
<reference evidence="1 2" key="1">
    <citation type="submission" date="2022-05" db="EMBL/GenBank/DDBJ databases">
        <authorList>
            <consortium name="Genoscope - CEA"/>
            <person name="William W."/>
        </authorList>
    </citation>
    <scope>NUCLEOTIDE SEQUENCE [LARGE SCALE GENOMIC DNA]</scope>
</reference>
<sequence length="81" mass="9465">EIQAWTSVNKLPTNEDKTKVLTITGKRLKSKLNSELSKLIASYRSMHMLIKYSKSSPHELRCCEKYEPSYRLFSVLNTIMR</sequence>
<keyword evidence="2" id="KW-1185">Reference proteome</keyword>
<accession>A0ABN8RF77</accession>
<proteinExistence type="predicted"/>
<feature type="non-terminal residue" evidence="1">
    <location>
        <position position="1"/>
    </location>
</feature>